<dbReference type="PROSITE" id="PS51273">
    <property type="entry name" value="GATASE_TYPE_1"/>
    <property type="match status" value="1"/>
</dbReference>
<evidence type="ECO:0000313" key="3">
    <source>
        <dbReference type="Proteomes" id="UP001301769"/>
    </source>
</evidence>
<dbReference type="Proteomes" id="UP001301769">
    <property type="component" value="Unassembled WGS sequence"/>
</dbReference>
<dbReference type="CDD" id="cd01741">
    <property type="entry name" value="GATase1_1"/>
    <property type="match status" value="1"/>
</dbReference>
<evidence type="ECO:0000313" key="2">
    <source>
        <dbReference type="EMBL" id="KAK4213810.1"/>
    </source>
</evidence>
<reference evidence="2" key="1">
    <citation type="journal article" date="2023" name="Mol. Phylogenet. Evol.">
        <title>Genome-scale phylogeny and comparative genomics of the fungal order Sordariales.</title>
        <authorList>
            <person name="Hensen N."/>
            <person name="Bonometti L."/>
            <person name="Westerberg I."/>
            <person name="Brannstrom I.O."/>
            <person name="Guillou S."/>
            <person name="Cros-Aarteil S."/>
            <person name="Calhoun S."/>
            <person name="Haridas S."/>
            <person name="Kuo A."/>
            <person name="Mondo S."/>
            <person name="Pangilinan J."/>
            <person name="Riley R."/>
            <person name="LaButti K."/>
            <person name="Andreopoulos B."/>
            <person name="Lipzen A."/>
            <person name="Chen C."/>
            <person name="Yan M."/>
            <person name="Daum C."/>
            <person name="Ng V."/>
            <person name="Clum A."/>
            <person name="Steindorff A."/>
            <person name="Ohm R.A."/>
            <person name="Martin F."/>
            <person name="Silar P."/>
            <person name="Natvig D.O."/>
            <person name="Lalanne C."/>
            <person name="Gautier V."/>
            <person name="Ament-Velasquez S.L."/>
            <person name="Kruys A."/>
            <person name="Hutchinson M.I."/>
            <person name="Powell A.J."/>
            <person name="Barry K."/>
            <person name="Miller A.N."/>
            <person name="Grigoriev I.V."/>
            <person name="Debuchy R."/>
            <person name="Gladieux P."/>
            <person name="Hiltunen Thoren M."/>
            <person name="Johannesson H."/>
        </authorList>
    </citation>
    <scope>NUCLEOTIDE SEQUENCE</scope>
    <source>
        <strain evidence="2">PSN293</strain>
    </source>
</reference>
<dbReference type="GO" id="GO:0005634">
    <property type="term" value="C:nucleus"/>
    <property type="evidence" value="ECO:0007669"/>
    <property type="project" value="TreeGrafter"/>
</dbReference>
<dbReference type="PANTHER" id="PTHR42695">
    <property type="entry name" value="GLUTAMINE AMIDOTRANSFERASE YLR126C-RELATED"/>
    <property type="match status" value="1"/>
</dbReference>
<dbReference type="InterPro" id="IPR017926">
    <property type="entry name" value="GATASE"/>
</dbReference>
<dbReference type="PANTHER" id="PTHR42695:SF5">
    <property type="entry name" value="GLUTAMINE AMIDOTRANSFERASE YLR126C-RELATED"/>
    <property type="match status" value="1"/>
</dbReference>
<keyword evidence="2" id="KW-0315">Glutamine amidotransferase</keyword>
<proteinExistence type="predicted"/>
<reference evidence="2" key="2">
    <citation type="submission" date="2023-05" db="EMBL/GenBank/DDBJ databases">
        <authorList>
            <consortium name="Lawrence Berkeley National Laboratory"/>
            <person name="Steindorff A."/>
            <person name="Hensen N."/>
            <person name="Bonometti L."/>
            <person name="Westerberg I."/>
            <person name="Brannstrom I.O."/>
            <person name="Guillou S."/>
            <person name="Cros-Aarteil S."/>
            <person name="Calhoun S."/>
            <person name="Haridas S."/>
            <person name="Kuo A."/>
            <person name="Mondo S."/>
            <person name="Pangilinan J."/>
            <person name="Riley R."/>
            <person name="Labutti K."/>
            <person name="Andreopoulos B."/>
            <person name="Lipzen A."/>
            <person name="Chen C."/>
            <person name="Yanf M."/>
            <person name="Daum C."/>
            <person name="Ng V."/>
            <person name="Clum A."/>
            <person name="Ohm R."/>
            <person name="Martin F."/>
            <person name="Silar P."/>
            <person name="Natvig D."/>
            <person name="Lalanne C."/>
            <person name="Gautier V."/>
            <person name="Ament-Velasquez S.L."/>
            <person name="Kruys A."/>
            <person name="Hutchinson M.I."/>
            <person name="Powell A.J."/>
            <person name="Barry K."/>
            <person name="Miller A.N."/>
            <person name="Grigoriev I.V."/>
            <person name="Debuchy R."/>
            <person name="Gladieux P."/>
            <person name="Thoren M.H."/>
            <person name="Johannesson H."/>
        </authorList>
    </citation>
    <scope>NUCLEOTIDE SEQUENCE</scope>
    <source>
        <strain evidence="2">PSN293</strain>
    </source>
</reference>
<protein>
    <submittedName>
        <fullName evidence="2">Class I glutamine amidotransferase-like protein</fullName>
    </submittedName>
</protein>
<dbReference type="Gene3D" id="3.40.50.880">
    <property type="match status" value="1"/>
</dbReference>
<dbReference type="AlphaFoldDB" id="A0AAN6Y8C6"/>
<dbReference type="GO" id="GO:0005829">
    <property type="term" value="C:cytosol"/>
    <property type="evidence" value="ECO:0007669"/>
    <property type="project" value="TreeGrafter"/>
</dbReference>
<dbReference type="InterPro" id="IPR044992">
    <property type="entry name" value="ChyE-like"/>
</dbReference>
<dbReference type="EMBL" id="MU858103">
    <property type="protein sequence ID" value="KAK4213810.1"/>
    <property type="molecule type" value="Genomic_DNA"/>
</dbReference>
<evidence type="ECO:0000259" key="1">
    <source>
        <dbReference type="Pfam" id="PF00117"/>
    </source>
</evidence>
<comment type="caution">
    <text evidence="2">The sequence shown here is derived from an EMBL/GenBank/DDBJ whole genome shotgun (WGS) entry which is preliminary data.</text>
</comment>
<dbReference type="Pfam" id="PF00117">
    <property type="entry name" value="GATase"/>
    <property type="match status" value="1"/>
</dbReference>
<feature type="domain" description="Glutamine amidotransferase" evidence="1">
    <location>
        <begin position="68"/>
        <end position="210"/>
    </location>
</feature>
<sequence>MAPIRLAILETDTPLPQVDKAFNSTGYYGVFKSMFERAFADSPTRLSSILSLSRHTVVFSDISSYPSLDEVDAILITGSKHNAFDNDPWILTLVEYTRKALEQDRKVKVIGVCFGHQIVGRALGVHVDRSDNGWEISVTEMRLCEKGKELFGKDTLKLQQMHRDQVFSLPATALPLAETSICPNQGFLIPEKAITVQGHPEFTPTIMHELLESRKEMGLFTPELFQSGMERNQQDDGLLVARVFVKFLRGEV</sequence>
<accession>A0AAN6Y8C6</accession>
<gene>
    <name evidence="2" type="ORF">QBC37DRAFT_463120</name>
</gene>
<organism evidence="2 3">
    <name type="scientific">Rhypophila decipiens</name>
    <dbReference type="NCBI Taxonomy" id="261697"/>
    <lineage>
        <taxon>Eukaryota</taxon>
        <taxon>Fungi</taxon>
        <taxon>Dikarya</taxon>
        <taxon>Ascomycota</taxon>
        <taxon>Pezizomycotina</taxon>
        <taxon>Sordariomycetes</taxon>
        <taxon>Sordariomycetidae</taxon>
        <taxon>Sordariales</taxon>
        <taxon>Naviculisporaceae</taxon>
        <taxon>Rhypophila</taxon>
    </lineage>
</organism>
<dbReference type="InterPro" id="IPR029062">
    <property type="entry name" value="Class_I_gatase-like"/>
</dbReference>
<keyword evidence="3" id="KW-1185">Reference proteome</keyword>
<name>A0AAN6Y8C6_9PEZI</name>
<dbReference type="SUPFAM" id="SSF52317">
    <property type="entry name" value="Class I glutamine amidotransferase-like"/>
    <property type="match status" value="1"/>
</dbReference>